<organism evidence="1 2">
    <name type="scientific">Croceitalea rosinachiae</name>
    <dbReference type="NCBI Taxonomy" id="3075596"/>
    <lineage>
        <taxon>Bacteria</taxon>
        <taxon>Pseudomonadati</taxon>
        <taxon>Bacteroidota</taxon>
        <taxon>Flavobacteriia</taxon>
        <taxon>Flavobacteriales</taxon>
        <taxon>Flavobacteriaceae</taxon>
        <taxon>Croceitalea</taxon>
    </lineage>
</organism>
<reference evidence="1 2" key="1">
    <citation type="submission" date="2023-09" db="EMBL/GenBank/DDBJ databases">
        <authorList>
            <person name="Rey-Velasco X."/>
        </authorList>
    </citation>
    <scope>NUCLEOTIDE SEQUENCE [LARGE SCALE GENOMIC DNA]</scope>
    <source>
        <strain evidence="1 2">F388</strain>
    </source>
</reference>
<protein>
    <submittedName>
        <fullName evidence="1">Uncharacterized protein</fullName>
    </submittedName>
</protein>
<dbReference type="Proteomes" id="UP001255246">
    <property type="component" value="Unassembled WGS sequence"/>
</dbReference>
<dbReference type="RefSeq" id="WP_311351489.1">
    <property type="nucleotide sequence ID" value="NZ_JAVRHR010000002.1"/>
</dbReference>
<sequence length="47" mass="5306">MHLPPLSKRVASALSFDSQVTFPMKFLMPKIKKAEPGWKSGTPLPYF</sequence>
<comment type="caution">
    <text evidence="1">The sequence shown here is derived from an EMBL/GenBank/DDBJ whole genome shotgun (WGS) entry which is preliminary data.</text>
</comment>
<name>A0ABU3ABR4_9FLAO</name>
<evidence type="ECO:0000313" key="1">
    <source>
        <dbReference type="EMBL" id="MDT0607609.1"/>
    </source>
</evidence>
<proteinExistence type="predicted"/>
<accession>A0ABU3ABR4</accession>
<gene>
    <name evidence="1" type="ORF">RM706_11230</name>
</gene>
<dbReference type="EMBL" id="JAVRHR010000002">
    <property type="protein sequence ID" value="MDT0607609.1"/>
    <property type="molecule type" value="Genomic_DNA"/>
</dbReference>
<evidence type="ECO:0000313" key="2">
    <source>
        <dbReference type="Proteomes" id="UP001255246"/>
    </source>
</evidence>
<keyword evidence="2" id="KW-1185">Reference proteome</keyword>